<dbReference type="Pfam" id="PF08974">
    <property type="entry name" value="DUF1877"/>
    <property type="match status" value="1"/>
</dbReference>
<dbReference type="AlphaFoldDB" id="A0A8J2UHH7"/>
<name>A0A8J2UHH7_9BACT</name>
<comment type="caution">
    <text evidence="1">The sequence shown here is derived from an EMBL/GenBank/DDBJ whole genome shotgun (WGS) entry which is preliminary data.</text>
</comment>
<sequence length="167" mass="18832">MSMIGQFIRIPAAELQTYLKDSALLEERLDSVEGDEEEFFDIDKSWDALSFLLTGHTLENVSSATPPLSWTIFGNGTVDPEQELGYGPAKYLTSEEVQAVHQAISSLSATALMERYDAEKLNAHHIYPEQWDDSSDWTTYLADNFEALKDFYAKAAIEHQAMILFLT</sequence>
<evidence type="ECO:0000313" key="1">
    <source>
        <dbReference type="EMBL" id="GGB18693.1"/>
    </source>
</evidence>
<dbReference type="EMBL" id="BMJC01000005">
    <property type="protein sequence ID" value="GGB18693.1"/>
    <property type="molecule type" value="Genomic_DNA"/>
</dbReference>
<dbReference type="InterPro" id="IPR035944">
    <property type="entry name" value="YfbM-like_sf"/>
</dbReference>
<reference evidence="1" key="2">
    <citation type="submission" date="2020-09" db="EMBL/GenBank/DDBJ databases">
        <authorList>
            <person name="Sun Q."/>
            <person name="Zhou Y."/>
        </authorList>
    </citation>
    <scope>NUCLEOTIDE SEQUENCE</scope>
    <source>
        <strain evidence="1">CGMCC 1.15448</strain>
    </source>
</reference>
<dbReference type="SUPFAM" id="SSF111069">
    <property type="entry name" value="Hypothetical protein yfbM"/>
    <property type="match status" value="1"/>
</dbReference>
<evidence type="ECO:0008006" key="3">
    <source>
        <dbReference type="Google" id="ProtNLM"/>
    </source>
</evidence>
<dbReference type="RefSeq" id="WP_188936596.1">
    <property type="nucleotide sequence ID" value="NZ_BMJC01000005.1"/>
</dbReference>
<dbReference type="Gene3D" id="3.40.1760.10">
    <property type="entry name" value="YfbM-like super family"/>
    <property type="match status" value="1"/>
</dbReference>
<reference evidence="1" key="1">
    <citation type="journal article" date="2014" name="Int. J. Syst. Evol. Microbiol.">
        <title>Complete genome sequence of Corynebacterium casei LMG S-19264T (=DSM 44701T), isolated from a smear-ripened cheese.</title>
        <authorList>
            <consortium name="US DOE Joint Genome Institute (JGI-PGF)"/>
            <person name="Walter F."/>
            <person name="Albersmeier A."/>
            <person name="Kalinowski J."/>
            <person name="Ruckert C."/>
        </authorList>
    </citation>
    <scope>NUCLEOTIDE SEQUENCE</scope>
    <source>
        <strain evidence="1">CGMCC 1.15448</strain>
    </source>
</reference>
<dbReference type="Proteomes" id="UP000607559">
    <property type="component" value="Unassembled WGS sequence"/>
</dbReference>
<organism evidence="1 2">
    <name type="scientific">Puia dinghuensis</name>
    <dbReference type="NCBI Taxonomy" id="1792502"/>
    <lineage>
        <taxon>Bacteria</taxon>
        <taxon>Pseudomonadati</taxon>
        <taxon>Bacteroidota</taxon>
        <taxon>Chitinophagia</taxon>
        <taxon>Chitinophagales</taxon>
        <taxon>Chitinophagaceae</taxon>
        <taxon>Puia</taxon>
    </lineage>
</organism>
<gene>
    <name evidence="1" type="ORF">GCM10011511_48120</name>
</gene>
<dbReference type="InterPro" id="IPR015068">
    <property type="entry name" value="DUF1877"/>
</dbReference>
<evidence type="ECO:0000313" key="2">
    <source>
        <dbReference type="Proteomes" id="UP000607559"/>
    </source>
</evidence>
<protein>
    <recommendedName>
        <fullName evidence="3">DUF1877 family protein</fullName>
    </recommendedName>
</protein>
<accession>A0A8J2UHH7</accession>
<proteinExistence type="predicted"/>
<keyword evidence="2" id="KW-1185">Reference proteome</keyword>